<accession>A0A8B3CRB6</accession>
<evidence type="ECO:0000259" key="16">
    <source>
        <dbReference type="PROSITE" id="PS50894"/>
    </source>
</evidence>
<dbReference type="SUPFAM" id="SSF47384">
    <property type="entry name" value="Homodimeric domain of signal transducing histidine kinase"/>
    <property type="match status" value="1"/>
</dbReference>
<dbReference type="Pfam" id="PF01584">
    <property type="entry name" value="CheW"/>
    <property type="match status" value="1"/>
</dbReference>
<dbReference type="InterPro" id="IPR037006">
    <property type="entry name" value="CheA-like_homodim_sf"/>
</dbReference>
<keyword evidence="7" id="KW-0547">Nucleotide-binding</keyword>
<dbReference type="RefSeq" id="WP_118982261.1">
    <property type="nucleotide sequence ID" value="NZ_QHCS01000002.1"/>
</dbReference>
<evidence type="ECO:0000256" key="7">
    <source>
        <dbReference type="ARBA" id="ARBA00022741"/>
    </source>
</evidence>
<evidence type="ECO:0000256" key="6">
    <source>
        <dbReference type="ARBA" id="ARBA00022679"/>
    </source>
</evidence>
<proteinExistence type="predicted"/>
<dbReference type="Pfam" id="PF02518">
    <property type="entry name" value="HATPase_c"/>
    <property type="match status" value="1"/>
</dbReference>
<evidence type="ECO:0000256" key="8">
    <source>
        <dbReference type="ARBA" id="ARBA00022777"/>
    </source>
</evidence>
<comment type="function">
    <text evidence="11">Involved in the transmission of sensory signals from the chemoreceptors to the flagellar motors. CheA is autophosphorylated; it can transfer its phosphate group to either CheB or CheY.</text>
</comment>
<organism evidence="17 18">
    <name type="scientific">Leptospira stimsonii</name>
    <dbReference type="NCBI Taxonomy" id="2202203"/>
    <lineage>
        <taxon>Bacteria</taxon>
        <taxon>Pseudomonadati</taxon>
        <taxon>Spirochaetota</taxon>
        <taxon>Spirochaetia</taxon>
        <taxon>Leptospirales</taxon>
        <taxon>Leptospiraceae</taxon>
        <taxon>Leptospira</taxon>
    </lineage>
</organism>
<dbReference type="GO" id="GO:0000155">
    <property type="term" value="F:phosphorelay sensor kinase activity"/>
    <property type="evidence" value="ECO:0007669"/>
    <property type="project" value="InterPro"/>
</dbReference>
<evidence type="ECO:0000256" key="2">
    <source>
        <dbReference type="ARBA" id="ARBA00012438"/>
    </source>
</evidence>
<feature type="domain" description="Histidine kinase" evidence="14">
    <location>
        <begin position="363"/>
        <end position="570"/>
    </location>
</feature>
<protein>
    <recommendedName>
        <fullName evidence="3">Chemotaxis protein CheA</fullName>
        <ecNumber evidence="2">2.7.13.3</ecNumber>
    </recommendedName>
</protein>
<dbReference type="Pfam" id="PF02895">
    <property type="entry name" value="H-kinase_dim"/>
    <property type="match status" value="1"/>
</dbReference>
<dbReference type="FunFam" id="3.30.565.10:FF:000016">
    <property type="entry name" value="Chemotaxis protein CheA, putative"/>
    <property type="match status" value="1"/>
</dbReference>
<dbReference type="Gene3D" id="1.10.287.560">
    <property type="entry name" value="Histidine kinase CheA-like, homodimeric domain"/>
    <property type="match status" value="1"/>
</dbReference>
<dbReference type="SMART" id="SM00260">
    <property type="entry name" value="CheW"/>
    <property type="match status" value="1"/>
</dbReference>
<dbReference type="Proteomes" id="UP000266669">
    <property type="component" value="Unassembled WGS sequence"/>
</dbReference>
<dbReference type="GO" id="GO:0005737">
    <property type="term" value="C:cytoplasm"/>
    <property type="evidence" value="ECO:0007669"/>
    <property type="project" value="InterPro"/>
</dbReference>
<dbReference type="InterPro" id="IPR051315">
    <property type="entry name" value="Bact_Chemotaxis_CheA"/>
</dbReference>
<keyword evidence="9" id="KW-0067">ATP-binding</keyword>
<feature type="compositionally biased region" description="Polar residues" evidence="13">
    <location>
        <begin position="140"/>
        <end position="162"/>
    </location>
</feature>
<dbReference type="PROSITE" id="PS50851">
    <property type="entry name" value="CHEW"/>
    <property type="match status" value="1"/>
</dbReference>
<comment type="catalytic activity">
    <reaction evidence="1">
        <text>ATP + protein L-histidine = ADP + protein N-phospho-L-histidine.</text>
        <dbReference type="EC" id="2.7.13.3"/>
    </reaction>
</comment>
<evidence type="ECO:0000256" key="9">
    <source>
        <dbReference type="ARBA" id="ARBA00022840"/>
    </source>
</evidence>
<evidence type="ECO:0000313" key="17">
    <source>
        <dbReference type="EMBL" id="RHX86706.1"/>
    </source>
</evidence>
<dbReference type="InterPro" id="IPR004105">
    <property type="entry name" value="CheA-like_dim"/>
</dbReference>
<dbReference type="InterPro" id="IPR036890">
    <property type="entry name" value="HATPase_C_sf"/>
</dbReference>
<evidence type="ECO:0000256" key="5">
    <source>
        <dbReference type="ARBA" id="ARBA00022553"/>
    </source>
</evidence>
<evidence type="ECO:0000256" key="3">
    <source>
        <dbReference type="ARBA" id="ARBA00021495"/>
    </source>
</evidence>
<dbReference type="PRINTS" id="PR00344">
    <property type="entry name" value="BCTRLSENSOR"/>
</dbReference>
<dbReference type="PANTHER" id="PTHR43395:SF10">
    <property type="entry name" value="CHEMOTAXIS PROTEIN CHEA"/>
    <property type="match status" value="1"/>
</dbReference>
<dbReference type="CDD" id="cd16916">
    <property type="entry name" value="HATPase_CheA-like"/>
    <property type="match status" value="1"/>
</dbReference>
<dbReference type="Gene3D" id="1.20.120.160">
    <property type="entry name" value="HPT domain"/>
    <property type="match status" value="1"/>
</dbReference>
<dbReference type="InterPro" id="IPR004358">
    <property type="entry name" value="Sig_transdc_His_kin-like_C"/>
</dbReference>
<evidence type="ECO:0000256" key="12">
    <source>
        <dbReference type="PROSITE-ProRule" id="PRU00110"/>
    </source>
</evidence>
<dbReference type="SUPFAM" id="SSF47226">
    <property type="entry name" value="Histidine-containing phosphotransfer domain, HPT domain"/>
    <property type="match status" value="1"/>
</dbReference>
<dbReference type="Pfam" id="PF01627">
    <property type="entry name" value="Hpt"/>
    <property type="match status" value="1"/>
</dbReference>
<dbReference type="SUPFAM" id="SSF55874">
    <property type="entry name" value="ATPase domain of HSP90 chaperone/DNA topoisomerase II/histidine kinase"/>
    <property type="match status" value="1"/>
</dbReference>
<sequence>MDLSEVRDTFVSESLELLSSMESNLLKLEKDPKNSECVHSVFRAIHTIKGTSGMFGYEPIEKFTHEVETLLDRIRSGKQNLTKEGTEFLFLACDHIRNMVENVGDTLVLDTKSSKKQAELTVLAKKLLSESSSVPSNSSQGDTKNSSETSSIDQNSGIPSNSSHWQITLIPNLHLFESGMDTFTFLKYLSQSGKIKHLYIYPESIPVWSDFNPEHSYLGFEISYESPGNGEEIQSTLEFLKEGSYLKILPPLCDLELFDENCKDFPFGREAYLNALEIQKSLTTDEINKLKSGLRLSTEISALSVETSSLREDGKESEALRMQTKTLRVDSSKIDTLISLVGELITQEANLSRKIIDSEDTQLIESSESLYRLVSEIREFALSLRMVPIADLFEKYKRVVRDLSKELNKQVELEIFGGETELDRSVIEKIADPMVHILRNALDHGIETSEERVRKGKSPIGKLQIQASHGTGSILISIMDDGKGLDAEKIVSKAISKGLIGKDQILTESEIYSLIFQPGFSTVEQVTNLSGRGVGMDVVLRNIESLRGSVQIQSVKDKGSSFLIRLPLTLAIIDGFLVKASGSNFIVPMQLVRETVESRAELGEDSSSGTMNLRNELVPVLHLSRFLSIQADDSLKENIVILEYEDRTFGIVVNDLHGEVQSVIRPMAEIFKNVKCFSGTSILGSGDIAFILDVPGLYNLIRDQENVRSKDASVR</sequence>
<dbReference type="InterPro" id="IPR003594">
    <property type="entry name" value="HATPase_dom"/>
</dbReference>
<evidence type="ECO:0000256" key="10">
    <source>
        <dbReference type="ARBA" id="ARBA00023012"/>
    </source>
</evidence>
<dbReference type="InterPro" id="IPR008207">
    <property type="entry name" value="Sig_transdc_His_kin_Hpt_dom"/>
</dbReference>
<keyword evidence="4" id="KW-0145">Chemotaxis</keyword>
<dbReference type="PROSITE" id="PS50894">
    <property type="entry name" value="HPT"/>
    <property type="match status" value="1"/>
</dbReference>
<keyword evidence="8" id="KW-0418">Kinase</keyword>
<feature type="domain" description="HPt" evidence="16">
    <location>
        <begin position="1"/>
        <end position="103"/>
    </location>
</feature>
<evidence type="ECO:0000259" key="14">
    <source>
        <dbReference type="PROSITE" id="PS50109"/>
    </source>
</evidence>
<dbReference type="InterPro" id="IPR005467">
    <property type="entry name" value="His_kinase_dom"/>
</dbReference>
<dbReference type="InterPro" id="IPR036061">
    <property type="entry name" value="CheW-like_dom_sf"/>
</dbReference>
<dbReference type="PROSITE" id="PS50109">
    <property type="entry name" value="HIS_KIN"/>
    <property type="match status" value="1"/>
</dbReference>
<name>A0A8B3CRB6_9LEPT</name>
<dbReference type="AlphaFoldDB" id="A0A8B3CRB6"/>
<dbReference type="InterPro" id="IPR036641">
    <property type="entry name" value="HPT_dom_sf"/>
</dbReference>
<comment type="caution">
    <text evidence="17">The sequence shown here is derived from an EMBL/GenBank/DDBJ whole genome shotgun (WGS) entry which is preliminary data.</text>
</comment>
<dbReference type="EC" id="2.7.13.3" evidence="2"/>
<dbReference type="GO" id="GO:0005524">
    <property type="term" value="F:ATP binding"/>
    <property type="evidence" value="ECO:0007669"/>
    <property type="project" value="UniProtKB-KW"/>
</dbReference>
<dbReference type="CDD" id="cd00088">
    <property type="entry name" value="HPT"/>
    <property type="match status" value="1"/>
</dbReference>
<reference evidence="18" key="1">
    <citation type="submission" date="2018-05" db="EMBL/GenBank/DDBJ databases">
        <title>Leptospira yasudae sp. nov. and Leptospira stimsonii sp. nov., two pathogenic species of the genus Leptospira isolated from environmental sources.</title>
        <authorList>
            <person name="Casanovas-Massana A."/>
            <person name="Hamond C."/>
            <person name="Santos L.A."/>
            <person name="Hacker K.P."/>
            <person name="Balassiano I."/>
            <person name="Medeiros M.A."/>
            <person name="Reis M.G."/>
            <person name="Ko A.I."/>
            <person name="Wunder E.A."/>
        </authorList>
    </citation>
    <scope>NUCLEOTIDE SEQUENCE [LARGE SCALE GENOMIC DNA]</scope>
    <source>
        <strain evidence="18">AMB6-RJ</strain>
    </source>
</reference>
<evidence type="ECO:0000256" key="11">
    <source>
        <dbReference type="ARBA" id="ARBA00035100"/>
    </source>
</evidence>
<dbReference type="SMART" id="SM00387">
    <property type="entry name" value="HATPase_c"/>
    <property type="match status" value="1"/>
</dbReference>
<keyword evidence="6" id="KW-0808">Transferase</keyword>
<evidence type="ECO:0000259" key="15">
    <source>
        <dbReference type="PROSITE" id="PS50851"/>
    </source>
</evidence>
<dbReference type="Gene3D" id="2.30.30.40">
    <property type="entry name" value="SH3 Domains"/>
    <property type="match status" value="1"/>
</dbReference>
<dbReference type="SUPFAM" id="SSF50341">
    <property type="entry name" value="CheW-like"/>
    <property type="match status" value="1"/>
</dbReference>
<evidence type="ECO:0000256" key="1">
    <source>
        <dbReference type="ARBA" id="ARBA00000085"/>
    </source>
</evidence>
<dbReference type="Gene3D" id="3.30.565.10">
    <property type="entry name" value="Histidine kinase-like ATPase, C-terminal domain"/>
    <property type="match status" value="1"/>
</dbReference>
<keyword evidence="5 12" id="KW-0597">Phosphoprotein</keyword>
<feature type="modified residue" description="Phosphohistidine" evidence="12">
    <location>
        <position position="46"/>
    </location>
</feature>
<evidence type="ECO:0000313" key="18">
    <source>
        <dbReference type="Proteomes" id="UP000266669"/>
    </source>
</evidence>
<dbReference type="PANTHER" id="PTHR43395">
    <property type="entry name" value="SENSOR HISTIDINE KINASE CHEA"/>
    <property type="match status" value="1"/>
</dbReference>
<feature type="region of interest" description="Disordered" evidence="13">
    <location>
        <begin position="132"/>
        <end position="162"/>
    </location>
</feature>
<dbReference type="SMART" id="SM00073">
    <property type="entry name" value="HPT"/>
    <property type="match status" value="1"/>
</dbReference>
<dbReference type="InterPro" id="IPR002545">
    <property type="entry name" value="CheW-lke_dom"/>
</dbReference>
<dbReference type="InterPro" id="IPR036097">
    <property type="entry name" value="HisK_dim/P_sf"/>
</dbReference>
<keyword evidence="10" id="KW-0902">Two-component regulatory system</keyword>
<dbReference type="SMART" id="SM01231">
    <property type="entry name" value="H-kinase_dim"/>
    <property type="match status" value="1"/>
</dbReference>
<dbReference type="GO" id="GO:0006935">
    <property type="term" value="P:chemotaxis"/>
    <property type="evidence" value="ECO:0007669"/>
    <property type="project" value="UniProtKB-KW"/>
</dbReference>
<evidence type="ECO:0000256" key="13">
    <source>
        <dbReference type="SAM" id="MobiDB-lite"/>
    </source>
</evidence>
<dbReference type="EMBL" id="QHCS01000002">
    <property type="protein sequence ID" value="RHX86706.1"/>
    <property type="molecule type" value="Genomic_DNA"/>
</dbReference>
<evidence type="ECO:0000256" key="4">
    <source>
        <dbReference type="ARBA" id="ARBA00022500"/>
    </source>
</evidence>
<gene>
    <name evidence="17" type="ORF">DLM78_13080</name>
</gene>
<feature type="domain" description="CheW-like" evidence="15">
    <location>
        <begin position="572"/>
        <end position="703"/>
    </location>
</feature>